<organism evidence="2 3">
    <name type="scientific">Zingiber officinale</name>
    <name type="common">Ginger</name>
    <name type="synonym">Amomum zingiber</name>
    <dbReference type="NCBI Taxonomy" id="94328"/>
    <lineage>
        <taxon>Eukaryota</taxon>
        <taxon>Viridiplantae</taxon>
        <taxon>Streptophyta</taxon>
        <taxon>Embryophyta</taxon>
        <taxon>Tracheophyta</taxon>
        <taxon>Spermatophyta</taxon>
        <taxon>Magnoliopsida</taxon>
        <taxon>Liliopsida</taxon>
        <taxon>Zingiberales</taxon>
        <taxon>Zingiberaceae</taxon>
        <taxon>Zingiber</taxon>
    </lineage>
</organism>
<feature type="compositionally biased region" description="Basic and acidic residues" evidence="1">
    <location>
        <begin position="65"/>
        <end position="83"/>
    </location>
</feature>
<accession>A0A8J5LEG1</accession>
<evidence type="ECO:0000256" key="1">
    <source>
        <dbReference type="SAM" id="MobiDB-lite"/>
    </source>
</evidence>
<dbReference type="Proteomes" id="UP000734854">
    <property type="component" value="Unassembled WGS sequence"/>
</dbReference>
<dbReference type="AlphaFoldDB" id="A0A8J5LEG1"/>
<comment type="caution">
    <text evidence="2">The sequence shown here is derived from an EMBL/GenBank/DDBJ whole genome shotgun (WGS) entry which is preliminary data.</text>
</comment>
<sequence length="158" mass="17714">MQSSVGDVAETLLEIAGWKGERGREERNGEENKKRDEVKELTMLEAQALDRTGLDSMSPRRVYQRRRENGRDGGETEEERHAAPDPPCPLPDATTRILEGMARLLEQHTGNAHMGRQEDVYVQFRRMDPKDFVGTTDPFVAKGVDPILGGDIPIHGYG</sequence>
<name>A0A8J5LEG1_ZINOF</name>
<reference evidence="2 3" key="1">
    <citation type="submission" date="2020-08" db="EMBL/GenBank/DDBJ databases">
        <title>Plant Genome Project.</title>
        <authorList>
            <person name="Zhang R.-G."/>
        </authorList>
    </citation>
    <scope>NUCLEOTIDE SEQUENCE [LARGE SCALE GENOMIC DNA]</scope>
    <source>
        <tissue evidence="2">Rhizome</tissue>
    </source>
</reference>
<evidence type="ECO:0000313" key="2">
    <source>
        <dbReference type="EMBL" id="KAG6511437.1"/>
    </source>
</evidence>
<proteinExistence type="predicted"/>
<evidence type="ECO:0000313" key="3">
    <source>
        <dbReference type="Proteomes" id="UP000734854"/>
    </source>
</evidence>
<dbReference type="EMBL" id="JACMSC010000008">
    <property type="protein sequence ID" value="KAG6511437.1"/>
    <property type="molecule type" value="Genomic_DNA"/>
</dbReference>
<gene>
    <name evidence="2" type="ORF">ZIOFF_029505</name>
</gene>
<feature type="compositionally biased region" description="Basic and acidic residues" evidence="1">
    <location>
        <begin position="19"/>
        <end position="42"/>
    </location>
</feature>
<feature type="region of interest" description="Disordered" evidence="1">
    <location>
        <begin position="17"/>
        <end position="92"/>
    </location>
</feature>
<keyword evidence="3" id="KW-1185">Reference proteome</keyword>
<protein>
    <submittedName>
        <fullName evidence="2">Uncharacterized protein</fullName>
    </submittedName>
</protein>